<reference evidence="1 2" key="1">
    <citation type="journal article" date="2016" name="Sci. Rep.">
        <title>The genome sequence of the outbreeding globe artichoke constructed de novo incorporating a phase-aware low-pass sequencing strategy of F1 progeny.</title>
        <authorList>
            <person name="Scaglione D."/>
            <person name="Reyes-Chin-Wo S."/>
            <person name="Acquadro A."/>
            <person name="Froenicke L."/>
            <person name="Portis E."/>
            <person name="Beitel C."/>
            <person name="Tirone M."/>
            <person name="Mauro R."/>
            <person name="Lo Monaco A."/>
            <person name="Mauromicale G."/>
            <person name="Faccioli P."/>
            <person name="Cattivelli L."/>
            <person name="Rieseberg L."/>
            <person name="Michelmore R."/>
            <person name="Lanteri S."/>
        </authorList>
    </citation>
    <scope>NUCLEOTIDE SEQUENCE [LARGE SCALE GENOMIC DNA]</scope>
    <source>
        <strain evidence="1">2C</strain>
    </source>
</reference>
<evidence type="ECO:0000313" key="1">
    <source>
        <dbReference type="EMBL" id="KVI11495.1"/>
    </source>
</evidence>
<dbReference type="EMBL" id="LEKV01000112">
    <property type="protein sequence ID" value="KVI11495.1"/>
    <property type="molecule type" value="Genomic_DNA"/>
</dbReference>
<name>A0A103YLR9_CYNCS</name>
<organism evidence="1 2">
    <name type="scientific">Cynara cardunculus var. scolymus</name>
    <name type="common">Globe artichoke</name>
    <name type="synonym">Cynara scolymus</name>
    <dbReference type="NCBI Taxonomy" id="59895"/>
    <lineage>
        <taxon>Eukaryota</taxon>
        <taxon>Viridiplantae</taxon>
        <taxon>Streptophyta</taxon>
        <taxon>Embryophyta</taxon>
        <taxon>Tracheophyta</taxon>
        <taxon>Spermatophyta</taxon>
        <taxon>Magnoliopsida</taxon>
        <taxon>eudicotyledons</taxon>
        <taxon>Gunneridae</taxon>
        <taxon>Pentapetalae</taxon>
        <taxon>asterids</taxon>
        <taxon>campanulids</taxon>
        <taxon>Asterales</taxon>
        <taxon>Asteraceae</taxon>
        <taxon>Carduoideae</taxon>
        <taxon>Cardueae</taxon>
        <taxon>Carduinae</taxon>
        <taxon>Cynara</taxon>
    </lineage>
</organism>
<comment type="caution">
    <text evidence="1">The sequence shown here is derived from an EMBL/GenBank/DDBJ whole genome shotgun (WGS) entry which is preliminary data.</text>
</comment>
<dbReference type="Gramene" id="KVI11495">
    <property type="protein sequence ID" value="KVI11495"/>
    <property type="gene ID" value="Ccrd_010094"/>
</dbReference>
<keyword evidence="2" id="KW-1185">Reference proteome</keyword>
<sequence length="445" mass="50876">MLCQLDQEGRELKDMNTVSGVVMKDVRSEHLFGIVAMDHEKSPSMCTRSKQRQYETEHHVCHMGKETKSRDENASSKRGQIQLMSIASDETKVGNKDEINKTKKILHESDSSEGNKCWMEKLRIRTSPRTLYHTIVGLNDDQKNMKMELKVMNGGIPITIQSIHNLLGLRRGGIDLLEMDEVDDSKNITTTWRKQFEKKKMRPKDIMKLIQSSGNVGFNFKLNFLEHIQHILIKMAVVVSSRLEAEIEIKDVMSKFPDDDEFKQYKKELDDMFNEGACNTTHDTDFSGLKDHSTLKKDGQPSLEIVLSQPRGVDYCDNKGITPPKFDLGISPIKQPEPLSMVWHEELEGPTLNTNSKGIERSPLMKRCNVQSSEDANDHQVERATRQELKLGDHLRSPELLFSTPNDMNLHRHATESLACTTTMYISVIDAWATLLNYEERETLS</sequence>
<evidence type="ECO:0000313" key="2">
    <source>
        <dbReference type="Proteomes" id="UP000243975"/>
    </source>
</evidence>
<dbReference type="AlphaFoldDB" id="A0A103YLR9"/>
<accession>A0A103YLR9</accession>
<protein>
    <submittedName>
        <fullName evidence="1">Uncharacterized protein</fullName>
    </submittedName>
</protein>
<dbReference type="Proteomes" id="UP000243975">
    <property type="component" value="Unassembled WGS sequence"/>
</dbReference>
<proteinExistence type="predicted"/>
<gene>
    <name evidence="1" type="ORF">Ccrd_010094</name>
</gene>